<reference evidence="2 3" key="1">
    <citation type="journal article" date="2023" name="Sci. Data">
        <title>Genome assembly of the Korean intertidal mud-creeper Batillaria attramentaria.</title>
        <authorList>
            <person name="Patra A.K."/>
            <person name="Ho P.T."/>
            <person name="Jun S."/>
            <person name="Lee S.J."/>
            <person name="Kim Y."/>
            <person name="Won Y.J."/>
        </authorList>
    </citation>
    <scope>NUCLEOTIDE SEQUENCE [LARGE SCALE GENOMIC DNA]</scope>
    <source>
        <strain evidence="2">Wonlab-2016</strain>
    </source>
</reference>
<evidence type="ECO:0000313" key="2">
    <source>
        <dbReference type="EMBL" id="KAK7464058.1"/>
    </source>
</evidence>
<sequence length="137" mass="15051">MKQKTKRSATVVAAGGAHRKTVEMLRKEGKEAERLGRERGERGKGEEEPGVTGEGGVGRWGGSVWRKSNRRRRARNRTVRDRGTGHAPGNRIKAGGKITRFLPEGKLDIATVQRTTHKTNAPVHLETDGVSFQSSLD</sequence>
<comment type="caution">
    <text evidence="2">The sequence shown here is derived from an EMBL/GenBank/DDBJ whole genome shotgun (WGS) entry which is preliminary data.</text>
</comment>
<feature type="compositionally biased region" description="Basic and acidic residues" evidence="1">
    <location>
        <begin position="20"/>
        <end position="47"/>
    </location>
</feature>
<evidence type="ECO:0000313" key="3">
    <source>
        <dbReference type="Proteomes" id="UP001519460"/>
    </source>
</evidence>
<protein>
    <submittedName>
        <fullName evidence="2">Uncharacterized protein</fullName>
    </submittedName>
</protein>
<dbReference type="Proteomes" id="UP001519460">
    <property type="component" value="Unassembled WGS sequence"/>
</dbReference>
<evidence type="ECO:0000256" key="1">
    <source>
        <dbReference type="SAM" id="MobiDB-lite"/>
    </source>
</evidence>
<name>A0ABD0J7B0_9CAEN</name>
<dbReference type="EMBL" id="JACVVK020000590">
    <property type="protein sequence ID" value="KAK7464058.1"/>
    <property type="molecule type" value="Genomic_DNA"/>
</dbReference>
<dbReference type="AlphaFoldDB" id="A0ABD0J7B0"/>
<keyword evidence="3" id="KW-1185">Reference proteome</keyword>
<feature type="compositionally biased region" description="Basic residues" evidence="1">
    <location>
        <begin position="67"/>
        <end position="77"/>
    </location>
</feature>
<accession>A0ABD0J7B0</accession>
<proteinExistence type="predicted"/>
<feature type="region of interest" description="Disordered" evidence="1">
    <location>
        <begin position="1"/>
        <end position="97"/>
    </location>
</feature>
<gene>
    <name evidence="2" type="ORF">BaRGS_00037946</name>
</gene>
<organism evidence="2 3">
    <name type="scientific">Batillaria attramentaria</name>
    <dbReference type="NCBI Taxonomy" id="370345"/>
    <lineage>
        <taxon>Eukaryota</taxon>
        <taxon>Metazoa</taxon>
        <taxon>Spiralia</taxon>
        <taxon>Lophotrochozoa</taxon>
        <taxon>Mollusca</taxon>
        <taxon>Gastropoda</taxon>
        <taxon>Caenogastropoda</taxon>
        <taxon>Sorbeoconcha</taxon>
        <taxon>Cerithioidea</taxon>
        <taxon>Batillariidae</taxon>
        <taxon>Batillaria</taxon>
    </lineage>
</organism>
<feature type="compositionally biased region" description="Gly residues" evidence="1">
    <location>
        <begin position="52"/>
        <end position="61"/>
    </location>
</feature>